<comment type="caution">
    <text evidence="2">The sequence shown here is derived from an EMBL/GenBank/DDBJ whole genome shotgun (WGS) entry which is preliminary data.</text>
</comment>
<dbReference type="PANTHER" id="PTHR24148">
    <property type="entry name" value="ANKYRIN REPEAT DOMAIN-CONTAINING PROTEIN 39 HOMOLOG-RELATED"/>
    <property type="match status" value="1"/>
</dbReference>
<proteinExistence type="predicted"/>
<organism evidence="2 3">
    <name type="scientific">Absidia repens</name>
    <dbReference type="NCBI Taxonomy" id="90262"/>
    <lineage>
        <taxon>Eukaryota</taxon>
        <taxon>Fungi</taxon>
        <taxon>Fungi incertae sedis</taxon>
        <taxon>Mucoromycota</taxon>
        <taxon>Mucoromycotina</taxon>
        <taxon>Mucoromycetes</taxon>
        <taxon>Mucorales</taxon>
        <taxon>Cunninghamellaceae</taxon>
        <taxon>Absidia</taxon>
    </lineage>
</organism>
<dbReference type="AlphaFoldDB" id="A0A1X2HYF6"/>
<dbReference type="Pfam" id="PF06985">
    <property type="entry name" value="HET"/>
    <property type="match status" value="1"/>
</dbReference>
<accession>A0A1X2HYF6</accession>
<evidence type="ECO:0000259" key="1">
    <source>
        <dbReference type="Pfam" id="PF06985"/>
    </source>
</evidence>
<gene>
    <name evidence="2" type="ORF">BCR42DRAFT_456953</name>
</gene>
<dbReference type="PANTHER" id="PTHR24148:SF64">
    <property type="entry name" value="HETEROKARYON INCOMPATIBILITY DOMAIN-CONTAINING PROTEIN"/>
    <property type="match status" value="1"/>
</dbReference>
<dbReference type="EMBL" id="MCGE01000045">
    <property type="protein sequence ID" value="ORZ05279.1"/>
    <property type="molecule type" value="Genomic_DNA"/>
</dbReference>
<evidence type="ECO:0000313" key="2">
    <source>
        <dbReference type="EMBL" id="ORZ05279.1"/>
    </source>
</evidence>
<feature type="domain" description="Heterokaryon incompatibility" evidence="1">
    <location>
        <begin position="53"/>
        <end position="141"/>
    </location>
</feature>
<sequence length="691" mass="81132">MTKDDIDEQQAEDKQSDTKRPFHVVLVDIKKAGFEKEIQCIEKPLEGTDDLKFVALSYRWGEVQEVTVDTQVGYTARITSFDIESFYGLCWNMAQERDLQHMEYVWVDAICVDQVNHARRKETIYHMTEIYERANYILAVPDMHLEYLKNVHRMNADIIESIRVDSHYIYYLLLGKMDELIELDHAFLKSVSAPDDPHWRCLLTNYTDHFADGFMTRKLHLGAYDALRSLDHIYDSHCATVAATSTIPSSSSSSSAMDHHHHDRKIIDEKETNQMITTIKDDLNLSSLHVCDDLATCPLQCFDKDMPNNTNGPTQQQPQQRHYHARWKWYIPERSNTIRRSMNFLADLVKDWASRVWVISEYHIAKTKKTNMKYWFIQLGMPWKVNTEVSFFEFDFHAIHPLELPPPLFLNRDAVHHTFHDSMRQQLNQQTFLEIMLKSKASKNEDRFYAVLPRSLEYKTQLSSKDVVSQWNITTLVSVKLQLYEWMKTEHQLELLFLSGDANHLGKTLPSFATTFIHWPEPRKYPTFTHHHDDDNDDDNGDDHYTYNFDMTNKKSITLLRQYNDDTSSYRLNIKPKEYYVSQYFQRSLLDGNYKEDKHKLSKHLHLDIQRTGGDLPDMIAIPQLDSRSMQAYRAAVNPTRIPRYICLIGCFAKNKWLLSDSARFVGNTRRIQWDHHISNGDELGTGFDIY</sequence>
<reference evidence="2 3" key="1">
    <citation type="submission" date="2016-07" db="EMBL/GenBank/DDBJ databases">
        <title>Pervasive Adenine N6-methylation of Active Genes in Fungi.</title>
        <authorList>
            <consortium name="DOE Joint Genome Institute"/>
            <person name="Mondo S.J."/>
            <person name="Dannebaum R.O."/>
            <person name="Kuo R.C."/>
            <person name="Labutti K."/>
            <person name="Haridas S."/>
            <person name="Kuo A."/>
            <person name="Salamov A."/>
            <person name="Ahrendt S.R."/>
            <person name="Lipzen A."/>
            <person name="Sullivan W."/>
            <person name="Andreopoulos W.B."/>
            <person name="Clum A."/>
            <person name="Lindquist E."/>
            <person name="Daum C."/>
            <person name="Ramamoorthy G.K."/>
            <person name="Gryganskyi A."/>
            <person name="Culley D."/>
            <person name="Magnuson J.K."/>
            <person name="James T.Y."/>
            <person name="O'Malley M.A."/>
            <person name="Stajich J.E."/>
            <person name="Spatafora J.W."/>
            <person name="Visel A."/>
            <person name="Grigoriev I.V."/>
        </authorList>
    </citation>
    <scope>NUCLEOTIDE SEQUENCE [LARGE SCALE GENOMIC DNA]</scope>
    <source>
        <strain evidence="2 3">NRRL 1336</strain>
    </source>
</reference>
<dbReference type="InterPro" id="IPR010730">
    <property type="entry name" value="HET"/>
</dbReference>
<dbReference type="InterPro" id="IPR052895">
    <property type="entry name" value="HetReg/Transcr_Mod"/>
</dbReference>
<dbReference type="Proteomes" id="UP000193560">
    <property type="component" value="Unassembled WGS sequence"/>
</dbReference>
<evidence type="ECO:0000313" key="3">
    <source>
        <dbReference type="Proteomes" id="UP000193560"/>
    </source>
</evidence>
<protein>
    <recommendedName>
        <fullName evidence="1">Heterokaryon incompatibility domain-containing protein</fullName>
    </recommendedName>
</protein>
<name>A0A1X2HYF6_9FUNG</name>
<dbReference type="OrthoDB" id="2504919at2759"/>
<keyword evidence="3" id="KW-1185">Reference proteome</keyword>